<evidence type="ECO:0000256" key="4">
    <source>
        <dbReference type="RuleBase" id="RU366062"/>
    </source>
</evidence>
<dbReference type="PANTHER" id="PTHR43400">
    <property type="entry name" value="FUMARATE REDUCTASE"/>
    <property type="match status" value="1"/>
</dbReference>
<evidence type="ECO:0000256" key="5">
    <source>
        <dbReference type="SAM" id="Phobius"/>
    </source>
</evidence>
<dbReference type="GO" id="GO:0016156">
    <property type="term" value="F:fumarate reductase (NADH) activity"/>
    <property type="evidence" value="ECO:0007669"/>
    <property type="project" value="UniProtKB-EC"/>
</dbReference>
<dbReference type="GO" id="GO:0010181">
    <property type="term" value="F:FMN binding"/>
    <property type="evidence" value="ECO:0007669"/>
    <property type="project" value="InterPro"/>
</dbReference>
<dbReference type="AlphaFoldDB" id="A0A0F4ZKE5"/>
<name>A0A0F4ZKE5_9PEZI</name>
<comment type="catalytic activity">
    <reaction evidence="4">
        <text>succinate + NAD(+) = fumarate + NADH + H(+)</text>
        <dbReference type="Rhea" id="RHEA:18281"/>
        <dbReference type="ChEBI" id="CHEBI:15378"/>
        <dbReference type="ChEBI" id="CHEBI:29806"/>
        <dbReference type="ChEBI" id="CHEBI:30031"/>
        <dbReference type="ChEBI" id="CHEBI:57540"/>
        <dbReference type="ChEBI" id="CHEBI:57945"/>
        <dbReference type="EC" id="1.3.1.6"/>
    </reaction>
</comment>
<sequence length="522" mass="54280">MTRRRFAQASLFAISIAIFAMLTRLTAPSTLKASLSSFTMSSSKPPVIVIGSGLAGLAAAYSALQSGASSVHMLDRAATPGGNSIKASSGINGAGTRFQAAAGIPDDPYFLADTITSAGARYATDALHPDAARVDRPALLATLVAESARTLHWLADDLGVDLRQVTRLGGHSVARTHRGTGRTPPGAALVGAFLERLRDRAGFTLTSAATVTRLTTALDGAVTGVEYVLADGATARLAGPVVVAAGGFAGDAEGLMKRYRPDLAGLPATAETRPGAQDLVVAVGAELVDMDSVQVHPTGFVASGARGAMSKFLAAEMLRGEGGILLDAAGRRFVNEMDLRSVVSGAIMRLPREEVEDAPGIRQWNVTLLLDPGASQAAAGHLGFYTWKGLMQRKKISELSPAVRQTLAEYAEIAAGNRKDPLGRSSFGQWALKPGEDWSDLEVHVGQVTPVVHFTMGGVAFDTKARVLKKKEEDDKMQPIAGLFAAGEITGGIHGDNRLGGSSLLECAVYGRIAGKSAAASI</sequence>
<dbReference type="InterPro" id="IPR027477">
    <property type="entry name" value="Succ_DH/fumarate_Rdtase_cat_sf"/>
</dbReference>
<dbReference type="NCBIfam" id="TIGR01813">
    <property type="entry name" value="flavo_cyto_c"/>
    <property type="match status" value="1"/>
</dbReference>
<dbReference type="InterPro" id="IPR036188">
    <property type="entry name" value="FAD/NAD-bd_sf"/>
</dbReference>
<keyword evidence="5" id="KW-0472">Membrane</keyword>
<feature type="domain" description="FAD-dependent oxidoreductase 2 FAD-binding" evidence="6">
    <location>
        <begin position="47"/>
        <end position="504"/>
    </location>
</feature>
<evidence type="ECO:0000259" key="6">
    <source>
        <dbReference type="Pfam" id="PF00890"/>
    </source>
</evidence>
<keyword evidence="1 4" id="KW-0285">Flavoprotein</keyword>
<feature type="transmembrane region" description="Helical" evidence="5">
    <location>
        <begin position="6"/>
        <end position="25"/>
    </location>
</feature>
<dbReference type="EMBL" id="LAEV01000156">
    <property type="protein sequence ID" value="KKA31007.1"/>
    <property type="molecule type" value="Genomic_DNA"/>
</dbReference>
<keyword evidence="5" id="KW-0812">Transmembrane</keyword>
<evidence type="ECO:0000256" key="2">
    <source>
        <dbReference type="ARBA" id="ARBA00022827"/>
    </source>
</evidence>
<keyword evidence="8" id="KW-1185">Reference proteome</keyword>
<evidence type="ECO:0000313" key="7">
    <source>
        <dbReference type="EMBL" id="KKA31007.1"/>
    </source>
</evidence>
<dbReference type="EC" id="1.3.1.6" evidence="4"/>
<evidence type="ECO:0000256" key="3">
    <source>
        <dbReference type="ARBA" id="ARBA00023002"/>
    </source>
</evidence>
<protein>
    <recommendedName>
        <fullName evidence="4">Fumarate reductase</fullName>
        <ecNumber evidence="4">1.3.1.6</ecNumber>
    </recommendedName>
</protein>
<dbReference type="SUPFAM" id="SSF51905">
    <property type="entry name" value="FAD/NAD(P)-binding domain"/>
    <property type="match status" value="1"/>
</dbReference>
<comment type="similarity">
    <text evidence="4">Belongs to the FAD-dependent oxidoreductase 2 family. FRD/SDH subfamily.</text>
</comment>
<evidence type="ECO:0000313" key="8">
    <source>
        <dbReference type="Proteomes" id="UP000033483"/>
    </source>
</evidence>
<organism evidence="7 8">
    <name type="scientific">Thielaviopsis punctulata</name>
    <dbReference type="NCBI Taxonomy" id="72032"/>
    <lineage>
        <taxon>Eukaryota</taxon>
        <taxon>Fungi</taxon>
        <taxon>Dikarya</taxon>
        <taxon>Ascomycota</taxon>
        <taxon>Pezizomycotina</taxon>
        <taxon>Sordariomycetes</taxon>
        <taxon>Hypocreomycetidae</taxon>
        <taxon>Microascales</taxon>
        <taxon>Ceratocystidaceae</taxon>
        <taxon>Thielaviopsis</taxon>
    </lineage>
</organism>
<reference evidence="7 8" key="1">
    <citation type="submission" date="2015-03" db="EMBL/GenBank/DDBJ databases">
        <authorList>
            <person name="Radwan O."/>
            <person name="Al-Naeli F.A."/>
            <person name="Rendon G.A."/>
            <person name="Fields C."/>
        </authorList>
    </citation>
    <scope>NUCLEOTIDE SEQUENCE [LARGE SCALE GENOMIC DNA]</scope>
    <source>
        <strain evidence="7">CR-DP1</strain>
    </source>
</reference>
<dbReference type="Gene3D" id="3.90.700.10">
    <property type="entry name" value="Succinate dehydrogenase/fumarate reductase flavoprotein, catalytic domain"/>
    <property type="match status" value="1"/>
</dbReference>
<comment type="cofactor">
    <cofactor evidence="4">
        <name>FAD</name>
        <dbReference type="ChEBI" id="CHEBI:57692"/>
    </cofactor>
    <text evidence="4">Binds 1 FAD per monomer.</text>
</comment>
<comment type="caution">
    <text evidence="7">The sequence shown here is derived from an EMBL/GenBank/DDBJ whole genome shotgun (WGS) entry which is preliminary data.</text>
</comment>
<dbReference type="OrthoDB" id="10254877at2759"/>
<dbReference type="InterPro" id="IPR003953">
    <property type="entry name" value="FAD-dep_OxRdtase_2_FAD-bd"/>
</dbReference>
<dbReference type="Proteomes" id="UP000033483">
    <property type="component" value="Unassembled WGS sequence"/>
</dbReference>
<comment type="function">
    <text evidence="4">Irreversibly catalyzes the reduction of fumarate to succinate.</text>
</comment>
<evidence type="ECO:0000256" key="1">
    <source>
        <dbReference type="ARBA" id="ARBA00022630"/>
    </source>
</evidence>
<dbReference type="Gene3D" id="3.50.50.60">
    <property type="entry name" value="FAD/NAD(P)-binding domain"/>
    <property type="match status" value="1"/>
</dbReference>
<gene>
    <name evidence="7" type="ORF">TD95_004637</name>
</gene>
<accession>A0A0F4ZKE5</accession>
<dbReference type="PANTHER" id="PTHR43400:SF12">
    <property type="entry name" value="FUMARATE REDUCTASE"/>
    <property type="match status" value="1"/>
</dbReference>
<dbReference type="SUPFAM" id="SSF56425">
    <property type="entry name" value="Succinate dehydrogenase/fumarate reductase flavoprotein, catalytic domain"/>
    <property type="match status" value="1"/>
</dbReference>
<keyword evidence="2 4" id="KW-0274">FAD</keyword>
<proteinExistence type="inferred from homology"/>
<dbReference type="InterPro" id="IPR050315">
    <property type="entry name" value="FAD-oxidoreductase_2"/>
</dbReference>
<dbReference type="Pfam" id="PF00890">
    <property type="entry name" value="FAD_binding_2"/>
    <property type="match status" value="1"/>
</dbReference>
<keyword evidence="5" id="KW-1133">Transmembrane helix</keyword>
<keyword evidence="3 4" id="KW-0560">Oxidoreductase</keyword>
<dbReference type="InterPro" id="IPR010960">
    <property type="entry name" value="Flavocytochrome_c"/>
</dbReference>